<dbReference type="InterPro" id="IPR027417">
    <property type="entry name" value="P-loop_NTPase"/>
</dbReference>
<dbReference type="FunFam" id="3.40.50.300:FF:001091">
    <property type="entry name" value="Probable disease resistance protein At1g61300"/>
    <property type="match status" value="1"/>
</dbReference>
<dbReference type="Gene3D" id="1.20.5.4130">
    <property type="match status" value="1"/>
</dbReference>
<dbReference type="GO" id="GO:0005737">
    <property type="term" value="C:cytoplasm"/>
    <property type="evidence" value="ECO:0007669"/>
    <property type="project" value="UniProtKB-SubCell"/>
</dbReference>
<dbReference type="InterPro" id="IPR042197">
    <property type="entry name" value="Apaf_helical"/>
</dbReference>
<dbReference type="PRINTS" id="PR00364">
    <property type="entry name" value="DISEASERSIST"/>
</dbReference>
<feature type="domain" description="Disease resistance protein winged helix" evidence="12">
    <location>
        <begin position="574"/>
        <end position="645"/>
    </location>
</feature>
<evidence type="ECO:0000256" key="4">
    <source>
        <dbReference type="ARBA" id="ARBA00022490"/>
    </source>
</evidence>
<dbReference type="InterPro" id="IPR032675">
    <property type="entry name" value="LRR_dom_sf"/>
</dbReference>
<sequence>MAATWILGSASNPPPPSAIQPYPNSPLDSSSWFYVSFQPPRQIWLQQQPMLLSTPHRHGWVCNVAAAIQLETIGRTWCQKHLSMGLCLRKIQFEQILHSRRQSWVFHEERQIKSLHEKLRFLLSFLEDSSHKKTETITCLEGRIRDATYEAEDIIESQMSKQILSESACCGVISCFWEIIAALQIMIPVFHNYERCIEFMLHNFKEKYEDLQKVIEYIGSISEEVGKMKGMDDIEGSSKSSSSNKRAMVGSDDDLMQIKDPLTRPPSKLKSISIVGIEGIEEVVKMKDRNDVEDLQPMNSLPATSSKSASTNKSAMVGFDDDLLQVKERLIGPSSKLKIISIVGMGGIGKTTLAGNVYNDAYIVHHFYIRAWTTVSQKYDVHALLARLLNSMTDLSHELHLKETEELKKKLYQTLKGNRYLIVMDDVWDINAWEEFQMLFPDDNNGSRIILTTRLSDVAVYANSSSPIHRLNFLSLDQSWNLLCQKVFGEECCPPELEEIGKRIAEKCKGLALALVVISGLLRKAKNTRAYWEYVAENVKSAITRNYDDFMEILSWSYDHLPYHLRACFLYMGVFPEDHVIHVSHLIKLWVAEGFLKPITSKSLEEVGKEYLKDLIDRNLILVRDRSFSNEIKTCSIHDLMRDLCTRKAQEEKFLHVLNQEFESSPEIIKNQRHLSIHRRMQYDVADINDSTVRSLLYFTNRQLSSILCFQLLRVLDACNITFNEFPIEIVKLVSLRYIALIYTGKSMLPASISKLCNLQTLIVFRRPWTDERRILYLPSEILKMPRLRHLLFEQGFLPCASGAQNGNLQTLSGLIDFRCAKEVLQIIPNLKTLGITYYYDSPTVWSFYCLENLVHLHQLEKLKCRFIYKSWGEYSRHLPINLTWRESLDPLPLNLAFPPTLKKLTLSGCTISWEDISIIGSLPNLDVLKLKDHAFEGTTWKTKEGEFCQLKFLLIESNHLVFWESEETHFPSLQCLSLRYCHSLKCIPYQIGEITTLQVIVLYGCGSSAVTSANLIRQEQEDLGNYGLQVHVYSKENGRKGSGGISFRKMYKSDLLDPENIASLRGYSPAVQRILAARKRVSGKS</sequence>
<dbReference type="SUPFAM" id="SSF52058">
    <property type="entry name" value="L domain-like"/>
    <property type="match status" value="1"/>
</dbReference>
<dbReference type="InterPro" id="IPR036388">
    <property type="entry name" value="WH-like_DNA-bd_sf"/>
</dbReference>
<protein>
    <submittedName>
        <fullName evidence="14">Disease resistance protein (CC-NBS-LRR class) family</fullName>
    </submittedName>
</protein>
<keyword evidence="6" id="KW-0381">Hypersensitive response</keyword>
<keyword evidence="4" id="KW-0963">Cytoplasm</keyword>
<keyword evidence="8" id="KW-0547">Nucleotide-binding</keyword>
<comment type="function">
    <text evidence="1">Confers resistance to late blight (Phytophthora infestans) races carrying the avirulence gene Avr1. Resistance proteins guard the plant against pathogens that contain an appropriate avirulence protein via an indirect interaction with this avirulence protein. That triggers a defense system including the hypersensitive response, which restricts the pathogen growth.</text>
</comment>
<gene>
    <name evidence="14" type="ORF">Fot_06710</name>
</gene>
<evidence type="ECO:0000256" key="3">
    <source>
        <dbReference type="ARBA" id="ARBA00008894"/>
    </source>
</evidence>
<dbReference type="FunFam" id="1.10.10.10:FF:000322">
    <property type="entry name" value="Probable disease resistance protein At1g63360"/>
    <property type="match status" value="1"/>
</dbReference>
<dbReference type="InterPro" id="IPR055414">
    <property type="entry name" value="LRR_R13L4/SHOC2-like"/>
</dbReference>
<keyword evidence="5" id="KW-0433">Leucine-rich repeat</keyword>
<proteinExistence type="inferred from homology"/>
<dbReference type="Gene3D" id="3.40.50.300">
    <property type="entry name" value="P-loop containing nucleotide triphosphate hydrolases"/>
    <property type="match status" value="1"/>
</dbReference>
<dbReference type="AlphaFoldDB" id="A0ABD1WTR4"/>
<evidence type="ECO:0000259" key="12">
    <source>
        <dbReference type="Pfam" id="PF23559"/>
    </source>
</evidence>
<dbReference type="GO" id="GO:0051607">
    <property type="term" value="P:defense response to virus"/>
    <property type="evidence" value="ECO:0007669"/>
    <property type="project" value="UniProtKB-ARBA"/>
</dbReference>
<dbReference type="Gene3D" id="1.10.10.10">
    <property type="entry name" value="Winged helix-like DNA-binding domain superfamily/Winged helix DNA-binding domain"/>
    <property type="match status" value="1"/>
</dbReference>
<dbReference type="SUPFAM" id="SSF52540">
    <property type="entry name" value="P-loop containing nucleoside triphosphate hydrolases"/>
    <property type="match status" value="1"/>
</dbReference>
<feature type="domain" description="Disease resistance R13L4/SHOC-2-like LRR" evidence="13">
    <location>
        <begin position="693"/>
        <end position="999"/>
    </location>
</feature>
<keyword evidence="10" id="KW-0067">ATP-binding</keyword>
<evidence type="ECO:0000259" key="11">
    <source>
        <dbReference type="Pfam" id="PF00931"/>
    </source>
</evidence>
<accession>A0ABD1WTR4</accession>
<feature type="domain" description="NB-ARC" evidence="11">
    <location>
        <begin position="321"/>
        <end position="491"/>
    </location>
</feature>
<comment type="similarity">
    <text evidence="3">Belongs to the disease resistance NB-LRR family.</text>
</comment>
<dbReference type="GO" id="GO:0005524">
    <property type="term" value="F:ATP binding"/>
    <property type="evidence" value="ECO:0007669"/>
    <property type="project" value="UniProtKB-KW"/>
</dbReference>
<dbReference type="Pfam" id="PF23559">
    <property type="entry name" value="WHD_DRP"/>
    <property type="match status" value="1"/>
</dbReference>
<evidence type="ECO:0000256" key="9">
    <source>
        <dbReference type="ARBA" id="ARBA00022821"/>
    </source>
</evidence>
<dbReference type="PANTHER" id="PTHR23155:SF1152">
    <property type="entry name" value="AAA+ ATPASE DOMAIN-CONTAINING PROTEIN"/>
    <property type="match status" value="1"/>
</dbReference>
<organism evidence="14 15">
    <name type="scientific">Forsythia ovata</name>
    <dbReference type="NCBI Taxonomy" id="205694"/>
    <lineage>
        <taxon>Eukaryota</taxon>
        <taxon>Viridiplantae</taxon>
        <taxon>Streptophyta</taxon>
        <taxon>Embryophyta</taxon>
        <taxon>Tracheophyta</taxon>
        <taxon>Spermatophyta</taxon>
        <taxon>Magnoliopsida</taxon>
        <taxon>eudicotyledons</taxon>
        <taxon>Gunneridae</taxon>
        <taxon>Pentapetalae</taxon>
        <taxon>asterids</taxon>
        <taxon>lamiids</taxon>
        <taxon>Lamiales</taxon>
        <taxon>Oleaceae</taxon>
        <taxon>Forsythieae</taxon>
        <taxon>Forsythia</taxon>
    </lineage>
</organism>
<dbReference type="Gene3D" id="1.10.8.430">
    <property type="entry name" value="Helical domain of apoptotic protease-activating factors"/>
    <property type="match status" value="1"/>
</dbReference>
<dbReference type="InterPro" id="IPR044974">
    <property type="entry name" value="Disease_R_plants"/>
</dbReference>
<evidence type="ECO:0000259" key="13">
    <source>
        <dbReference type="Pfam" id="PF23598"/>
    </source>
</evidence>
<keyword evidence="7" id="KW-0677">Repeat</keyword>
<dbReference type="PANTHER" id="PTHR23155">
    <property type="entry name" value="DISEASE RESISTANCE PROTEIN RP"/>
    <property type="match status" value="1"/>
</dbReference>
<evidence type="ECO:0000256" key="5">
    <source>
        <dbReference type="ARBA" id="ARBA00022614"/>
    </source>
</evidence>
<evidence type="ECO:0000256" key="6">
    <source>
        <dbReference type="ARBA" id="ARBA00022667"/>
    </source>
</evidence>
<dbReference type="GO" id="GO:0009626">
    <property type="term" value="P:plant-type hypersensitive response"/>
    <property type="evidence" value="ECO:0007669"/>
    <property type="project" value="UniProtKB-KW"/>
</dbReference>
<evidence type="ECO:0000313" key="15">
    <source>
        <dbReference type="Proteomes" id="UP001604277"/>
    </source>
</evidence>
<evidence type="ECO:0000256" key="2">
    <source>
        <dbReference type="ARBA" id="ARBA00004496"/>
    </source>
</evidence>
<keyword evidence="9" id="KW-0611">Plant defense</keyword>
<evidence type="ECO:0000256" key="1">
    <source>
        <dbReference type="ARBA" id="ARBA00002074"/>
    </source>
</evidence>
<dbReference type="Gene3D" id="3.80.10.10">
    <property type="entry name" value="Ribonuclease Inhibitor"/>
    <property type="match status" value="1"/>
</dbReference>
<dbReference type="Pfam" id="PF00931">
    <property type="entry name" value="NB-ARC"/>
    <property type="match status" value="1"/>
</dbReference>
<keyword evidence="15" id="KW-1185">Reference proteome</keyword>
<dbReference type="Proteomes" id="UP001604277">
    <property type="component" value="Unassembled WGS sequence"/>
</dbReference>
<reference evidence="15" key="1">
    <citation type="submission" date="2024-07" db="EMBL/GenBank/DDBJ databases">
        <title>Two chromosome-level genome assemblies of Korean endemic species Abeliophyllum distichum and Forsythia ovata (Oleaceae).</title>
        <authorList>
            <person name="Jang H."/>
        </authorList>
    </citation>
    <scope>NUCLEOTIDE SEQUENCE [LARGE SCALE GENOMIC DNA]</scope>
</reference>
<evidence type="ECO:0000313" key="14">
    <source>
        <dbReference type="EMBL" id="KAL2553091.1"/>
    </source>
</evidence>
<dbReference type="EMBL" id="JBFOLJ010000002">
    <property type="protein sequence ID" value="KAL2553091.1"/>
    <property type="molecule type" value="Genomic_DNA"/>
</dbReference>
<name>A0ABD1WTR4_9LAMI</name>
<dbReference type="InterPro" id="IPR002182">
    <property type="entry name" value="NB-ARC"/>
</dbReference>
<dbReference type="Pfam" id="PF23598">
    <property type="entry name" value="LRR_14"/>
    <property type="match status" value="1"/>
</dbReference>
<evidence type="ECO:0000256" key="10">
    <source>
        <dbReference type="ARBA" id="ARBA00022840"/>
    </source>
</evidence>
<dbReference type="InterPro" id="IPR058922">
    <property type="entry name" value="WHD_DRP"/>
</dbReference>
<comment type="caution">
    <text evidence="14">The sequence shown here is derived from an EMBL/GenBank/DDBJ whole genome shotgun (WGS) entry which is preliminary data.</text>
</comment>
<evidence type="ECO:0000256" key="8">
    <source>
        <dbReference type="ARBA" id="ARBA00022741"/>
    </source>
</evidence>
<evidence type="ECO:0000256" key="7">
    <source>
        <dbReference type="ARBA" id="ARBA00022737"/>
    </source>
</evidence>
<comment type="subcellular location">
    <subcellularLocation>
        <location evidence="2">Cytoplasm</location>
    </subcellularLocation>
</comment>